<evidence type="ECO:0000259" key="2">
    <source>
        <dbReference type="Pfam" id="PF05378"/>
    </source>
</evidence>
<protein>
    <submittedName>
        <fullName evidence="4">Acetophenone carboxylase gamma subunit</fullName>
        <ecNumber evidence="4">6.4.1.8</ecNumber>
    </submittedName>
</protein>
<keyword evidence="4" id="KW-0436">Ligase</keyword>
<evidence type="ECO:0000313" key="4">
    <source>
        <dbReference type="EMBL" id="SLN65318.1"/>
    </source>
</evidence>
<reference evidence="4 5" key="1">
    <citation type="submission" date="2017-03" db="EMBL/GenBank/DDBJ databases">
        <authorList>
            <person name="Afonso C.L."/>
            <person name="Miller P.J."/>
            <person name="Scott M.A."/>
            <person name="Spackman E."/>
            <person name="Goraichik I."/>
            <person name="Dimitrov K.M."/>
            <person name="Suarez D.L."/>
            <person name="Swayne D.E."/>
        </authorList>
    </citation>
    <scope>NUCLEOTIDE SEQUENCE [LARGE SCALE GENOMIC DNA]</scope>
    <source>
        <strain evidence="4 5">CECT 7691</strain>
    </source>
</reference>
<dbReference type="InterPro" id="IPR045079">
    <property type="entry name" value="Oxoprolinase-like"/>
</dbReference>
<name>A0A1Y5TMC7_9PROT</name>
<dbReference type="InterPro" id="IPR002821">
    <property type="entry name" value="Hydantoinase_A"/>
</dbReference>
<dbReference type="PANTHER" id="PTHR11365:SF23">
    <property type="entry name" value="HYPOTHETICAL 5-OXOPROLINASE (EUROFUNG)-RELATED"/>
    <property type="match status" value="1"/>
</dbReference>
<dbReference type="InParanoid" id="A0A1Y5TMC7"/>
<organism evidence="4 5">
    <name type="scientific">Oceanibacterium hippocampi</name>
    <dbReference type="NCBI Taxonomy" id="745714"/>
    <lineage>
        <taxon>Bacteria</taxon>
        <taxon>Pseudomonadati</taxon>
        <taxon>Pseudomonadota</taxon>
        <taxon>Alphaproteobacteria</taxon>
        <taxon>Sneathiellales</taxon>
        <taxon>Sneathiellaceae</taxon>
        <taxon>Oceanibacterium</taxon>
    </lineage>
</organism>
<keyword evidence="5" id="KW-1185">Reference proteome</keyword>
<evidence type="ECO:0000259" key="1">
    <source>
        <dbReference type="Pfam" id="PF01968"/>
    </source>
</evidence>
<dbReference type="AlphaFoldDB" id="A0A1Y5TMC7"/>
<dbReference type="Pfam" id="PF05378">
    <property type="entry name" value="Hydant_A_N"/>
    <property type="match status" value="1"/>
</dbReference>
<dbReference type="Proteomes" id="UP000193200">
    <property type="component" value="Unassembled WGS sequence"/>
</dbReference>
<feature type="domain" description="Acetophenone carboxylase-like C-terminal" evidence="3">
    <location>
        <begin position="503"/>
        <end position="671"/>
    </location>
</feature>
<evidence type="ECO:0000313" key="5">
    <source>
        <dbReference type="Proteomes" id="UP000193200"/>
    </source>
</evidence>
<dbReference type="EC" id="6.4.1.8" evidence="4"/>
<dbReference type="PANTHER" id="PTHR11365">
    <property type="entry name" value="5-OXOPROLINASE RELATED"/>
    <property type="match status" value="1"/>
</dbReference>
<evidence type="ECO:0000259" key="3">
    <source>
        <dbReference type="Pfam" id="PF19278"/>
    </source>
</evidence>
<sequence>MTSRVVGVDVGGTFTDLILIDEQTNSVWLEKVPSTPQNQAFGVISAIEKTKQDLGGIREIVHGTTVTTNALLERKIARCGLITTRGFRDTLELGRRTRPAPYGLIAQFTPLIPRNLRVEVDERMDAEGNVVVPLDEGQVAEAVERLRELGVEAIVVHFLHSYINPAHERRAAEIARGIWPTNYVTAGSDIISEFREFERGVTATVHAAVQPVLDRYLSRLQSELANKGYARDLLVMQGNGGLVSSRIAADDAVQTVMSGPASGVSAAAYYATAAGFGHLVTCDMGGTSCDIGVVKGGVPEITTEKQLEFGLPIHVPMVDVHTIGAGGGSIAYIDDGGMLQVGPESAGASPGPICYGRGGERVTLTDANLLLGRLDKDNLLSVDNPVSIDAVESAMTTQIGETLGLGPAESAAAVIRIGNNKMAGAIRMVTLSRGLDPRDYTLFAFGGAGPLHAVAIARELGIPRVLVPLRPGLINAFGCIVADVRHDYVNVINRRLEDTDIAEVHRVLRDQVKTARETVESENVEIDDLSFTHHAHMKFDGQTHVLRIKLDDVDVELAELRALFDEAYWNRFAVRLPEMRPVLVDLHTTVFGRRHSLPLETLLAREAADDIGDAVVGERSVWFEEGGWQATPIYRRERIPPETRFSGPAIVEQLDTTVIVEPGVDVEVDSFGNLVLVV</sequence>
<dbReference type="InterPro" id="IPR008040">
    <property type="entry name" value="Hydant_A_N"/>
</dbReference>
<dbReference type="GO" id="GO:0005829">
    <property type="term" value="C:cytosol"/>
    <property type="evidence" value="ECO:0007669"/>
    <property type="project" value="TreeGrafter"/>
</dbReference>
<proteinExistence type="predicted"/>
<dbReference type="EMBL" id="FWFR01000002">
    <property type="protein sequence ID" value="SLN65318.1"/>
    <property type="molecule type" value="Genomic_DNA"/>
</dbReference>
<dbReference type="Pfam" id="PF01968">
    <property type="entry name" value="Hydantoinase_A"/>
    <property type="match status" value="1"/>
</dbReference>
<dbReference type="GO" id="GO:0016874">
    <property type="term" value="F:ligase activity"/>
    <property type="evidence" value="ECO:0007669"/>
    <property type="project" value="UniProtKB-KW"/>
</dbReference>
<dbReference type="Pfam" id="PF19278">
    <property type="entry name" value="Hydant_A_C"/>
    <property type="match status" value="1"/>
</dbReference>
<dbReference type="InterPro" id="IPR043129">
    <property type="entry name" value="ATPase_NBD"/>
</dbReference>
<dbReference type="InterPro" id="IPR049517">
    <property type="entry name" value="ACX-like_C"/>
</dbReference>
<feature type="domain" description="Hydantoinase/oxoprolinase N-terminal" evidence="2">
    <location>
        <begin position="6"/>
        <end position="177"/>
    </location>
</feature>
<dbReference type="SUPFAM" id="SSF53067">
    <property type="entry name" value="Actin-like ATPase domain"/>
    <property type="match status" value="1"/>
</dbReference>
<dbReference type="GO" id="GO:0017168">
    <property type="term" value="F:5-oxoprolinase (ATP-hydrolyzing) activity"/>
    <property type="evidence" value="ECO:0007669"/>
    <property type="project" value="TreeGrafter"/>
</dbReference>
<dbReference type="OrthoDB" id="9759608at2"/>
<dbReference type="RefSeq" id="WP_085884298.1">
    <property type="nucleotide sequence ID" value="NZ_FWFR01000002.1"/>
</dbReference>
<feature type="domain" description="Hydantoinase A/oxoprolinase" evidence="1">
    <location>
        <begin position="199"/>
        <end position="487"/>
    </location>
</feature>
<dbReference type="GO" id="GO:0006749">
    <property type="term" value="P:glutathione metabolic process"/>
    <property type="evidence" value="ECO:0007669"/>
    <property type="project" value="TreeGrafter"/>
</dbReference>
<gene>
    <name evidence="4" type="primary">apc3_4</name>
    <name evidence="4" type="ORF">OCH7691_02982</name>
</gene>
<accession>A0A1Y5TMC7</accession>